<gene>
    <name evidence="4" type="ORF">DBW71_03470</name>
</gene>
<dbReference type="SUPFAM" id="SSF51735">
    <property type="entry name" value="NAD(P)-binding Rossmann-fold domains"/>
    <property type="match status" value="1"/>
</dbReference>
<evidence type="ECO:0000313" key="4">
    <source>
        <dbReference type="EMBL" id="RCL73549.1"/>
    </source>
</evidence>
<evidence type="ECO:0000259" key="3">
    <source>
        <dbReference type="SMART" id="SM00829"/>
    </source>
</evidence>
<name>A0A368DNY8_9PROT</name>
<evidence type="ECO:0000256" key="2">
    <source>
        <dbReference type="ARBA" id="ARBA00023002"/>
    </source>
</evidence>
<dbReference type="Proteomes" id="UP000253570">
    <property type="component" value="Unassembled WGS sequence"/>
</dbReference>
<comment type="caution">
    <text evidence="4">The sequence shown here is derived from an EMBL/GenBank/DDBJ whole genome shotgun (WGS) entry which is preliminary data.</text>
</comment>
<dbReference type="PANTHER" id="PTHR48106">
    <property type="entry name" value="QUINONE OXIDOREDUCTASE PIG3-RELATED"/>
    <property type="match status" value="1"/>
</dbReference>
<feature type="domain" description="Enoyl reductase (ER)" evidence="3">
    <location>
        <begin position="13"/>
        <end position="325"/>
    </location>
</feature>
<dbReference type="Pfam" id="PF08240">
    <property type="entry name" value="ADH_N"/>
    <property type="match status" value="1"/>
</dbReference>
<dbReference type="InterPro" id="IPR013154">
    <property type="entry name" value="ADH-like_N"/>
</dbReference>
<keyword evidence="2" id="KW-0560">Oxidoreductase</keyword>
<dbReference type="InterPro" id="IPR036291">
    <property type="entry name" value="NAD(P)-bd_dom_sf"/>
</dbReference>
<dbReference type="SMART" id="SM00829">
    <property type="entry name" value="PKS_ER"/>
    <property type="match status" value="1"/>
</dbReference>
<proteinExistence type="predicted"/>
<keyword evidence="1" id="KW-0521">NADP</keyword>
<evidence type="ECO:0000256" key="1">
    <source>
        <dbReference type="ARBA" id="ARBA00022857"/>
    </source>
</evidence>
<dbReference type="GO" id="GO:0070402">
    <property type="term" value="F:NADPH binding"/>
    <property type="evidence" value="ECO:0007669"/>
    <property type="project" value="TreeGrafter"/>
</dbReference>
<organism evidence="4 5">
    <name type="scientific">PS1 clade bacterium</name>
    <dbReference type="NCBI Taxonomy" id="2175152"/>
    <lineage>
        <taxon>Bacteria</taxon>
        <taxon>Pseudomonadati</taxon>
        <taxon>Pseudomonadota</taxon>
        <taxon>Alphaproteobacteria</taxon>
        <taxon>PS1 clade</taxon>
    </lineage>
</organism>
<accession>A0A368DNY8</accession>
<protein>
    <recommendedName>
        <fullName evidence="3">Enoyl reductase (ER) domain-containing protein</fullName>
    </recommendedName>
</protein>
<dbReference type="Gene3D" id="3.90.180.10">
    <property type="entry name" value="Medium-chain alcohol dehydrogenases, catalytic domain"/>
    <property type="match status" value="1"/>
</dbReference>
<dbReference type="Gene3D" id="3.40.50.720">
    <property type="entry name" value="NAD(P)-binding Rossmann-like Domain"/>
    <property type="match status" value="1"/>
</dbReference>
<evidence type="ECO:0000313" key="5">
    <source>
        <dbReference type="Proteomes" id="UP000253570"/>
    </source>
</evidence>
<dbReference type="SUPFAM" id="SSF50129">
    <property type="entry name" value="GroES-like"/>
    <property type="match status" value="1"/>
</dbReference>
<dbReference type="InterPro" id="IPR013149">
    <property type="entry name" value="ADH-like_C"/>
</dbReference>
<dbReference type="GO" id="GO:0016651">
    <property type="term" value="F:oxidoreductase activity, acting on NAD(P)H"/>
    <property type="evidence" value="ECO:0007669"/>
    <property type="project" value="TreeGrafter"/>
</dbReference>
<sequence length="327" mass="35817">MNLKAYFIEIIDGVTTLTLKNISKPSPKDDEVLIKVKAAGLNRGGFIVGGIMHGDREKPAGTEAAGEIISTGKDIKRYKIGDKIMGRVLGTSSGSFTEYALLKEYQLMDIPDGYSWEEAAAIPVSYLAAYDAVVTYGKLSKGQVMLITAISSAIGISALMIGNILKARIIGTSTSPKKISQLKNIGMDYGIITPTQQLEEEIIKYSKNGIDLAINCLGGSVFNASLNTLKYKGIIVNVGYMDGVFETSLDLRKIHAKRISVHGISNAFIQKEDIKSTINGFKRKILPYLGKDNYKPIIDKVFDFDDIDNGRKYMMNNKQVGKIIIKL</sequence>
<dbReference type="AlphaFoldDB" id="A0A368DNY8"/>
<dbReference type="EMBL" id="QOQD01000006">
    <property type="protein sequence ID" value="RCL73549.1"/>
    <property type="molecule type" value="Genomic_DNA"/>
</dbReference>
<dbReference type="InterPro" id="IPR020843">
    <property type="entry name" value="ER"/>
</dbReference>
<dbReference type="PANTHER" id="PTHR48106:SF5">
    <property type="entry name" value="ZINC-CONTAINING ALCOHOL DEHYDROGENASE"/>
    <property type="match status" value="1"/>
</dbReference>
<reference evidence="4 5" key="1">
    <citation type="journal article" date="2018" name="Microbiome">
        <title>Fine metagenomic profile of the Mediterranean stratified and mixed water columns revealed by assembly and recruitment.</title>
        <authorList>
            <person name="Haro-Moreno J.M."/>
            <person name="Lopez-Perez M."/>
            <person name="De La Torre J.R."/>
            <person name="Picazo A."/>
            <person name="Camacho A."/>
            <person name="Rodriguez-Valera F."/>
        </authorList>
    </citation>
    <scope>NUCLEOTIDE SEQUENCE [LARGE SCALE GENOMIC DNA]</scope>
    <source>
        <strain evidence="4">MED-G57</strain>
    </source>
</reference>
<dbReference type="InterPro" id="IPR011032">
    <property type="entry name" value="GroES-like_sf"/>
</dbReference>
<dbReference type="Pfam" id="PF00107">
    <property type="entry name" value="ADH_zinc_N"/>
    <property type="match status" value="1"/>
</dbReference>